<name>A0A6A5RDY7_9PLEO</name>
<accession>A0A6A5RDY7</accession>
<dbReference type="AlphaFoldDB" id="A0A6A5RDY7"/>
<reference evidence="2" key="1">
    <citation type="journal article" date="2020" name="Stud. Mycol.">
        <title>101 Dothideomycetes genomes: a test case for predicting lifestyles and emergence of pathogens.</title>
        <authorList>
            <person name="Haridas S."/>
            <person name="Albert R."/>
            <person name="Binder M."/>
            <person name="Bloem J."/>
            <person name="Labutti K."/>
            <person name="Salamov A."/>
            <person name="Andreopoulos B."/>
            <person name="Baker S."/>
            <person name="Barry K."/>
            <person name="Bills G."/>
            <person name="Bluhm B."/>
            <person name="Cannon C."/>
            <person name="Castanera R."/>
            <person name="Culley D."/>
            <person name="Daum C."/>
            <person name="Ezra D."/>
            <person name="Gonzalez J."/>
            <person name="Henrissat B."/>
            <person name="Kuo A."/>
            <person name="Liang C."/>
            <person name="Lipzen A."/>
            <person name="Lutzoni F."/>
            <person name="Magnuson J."/>
            <person name="Mondo S."/>
            <person name="Nolan M."/>
            <person name="Ohm R."/>
            <person name="Pangilinan J."/>
            <person name="Park H.-J."/>
            <person name="Ramirez L."/>
            <person name="Alfaro M."/>
            <person name="Sun H."/>
            <person name="Tritt A."/>
            <person name="Yoshinaga Y."/>
            <person name="Zwiers L.-H."/>
            <person name="Turgeon B."/>
            <person name="Goodwin S."/>
            <person name="Spatafora J."/>
            <person name="Crous P."/>
            <person name="Grigoriev I."/>
        </authorList>
    </citation>
    <scope>NUCLEOTIDE SEQUENCE</scope>
    <source>
        <strain evidence="2">CBS 183.55</strain>
    </source>
</reference>
<feature type="compositionally biased region" description="Basic and acidic residues" evidence="1">
    <location>
        <begin position="14"/>
        <end position="44"/>
    </location>
</feature>
<proteinExistence type="predicted"/>
<sequence>MQQTVRWADAADSEMCRCSRQRDGRMQQTARRADASRHGEKEKAFAVTSSHSQHGGSTRPPPAPEPRLLSTEIGMSARGTAVLSWSRSLSSPLLSSFLPSPSFVAAMLAADVSPKRGRARALERRSQTCPLAQQRTAGIRTAAFGNTAAGGLHTNAGMVLTYKRRHSAYIQTQTRCLHTNAGMVLTYKRRHGAYIQTQAWCLHTNAGMVPTYKRRHGAYIQTQAWCLHTNAAYAGEM</sequence>
<evidence type="ECO:0000313" key="3">
    <source>
        <dbReference type="Proteomes" id="UP000800082"/>
    </source>
</evidence>
<dbReference type="GeneID" id="54345931"/>
<evidence type="ECO:0000313" key="2">
    <source>
        <dbReference type="EMBL" id="KAF1926491.1"/>
    </source>
</evidence>
<keyword evidence="3" id="KW-1185">Reference proteome</keyword>
<dbReference type="Proteomes" id="UP000800082">
    <property type="component" value="Unassembled WGS sequence"/>
</dbReference>
<dbReference type="EMBL" id="ML978977">
    <property type="protein sequence ID" value="KAF1926491.1"/>
    <property type="molecule type" value="Genomic_DNA"/>
</dbReference>
<organism evidence="2 3">
    <name type="scientific">Didymella exigua CBS 183.55</name>
    <dbReference type="NCBI Taxonomy" id="1150837"/>
    <lineage>
        <taxon>Eukaryota</taxon>
        <taxon>Fungi</taxon>
        <taxon>Dikarya</taxon>
        <taxon>Ascomycota</taxon>
        <taxon>Pezizomycotina</taxon>
        <taxon>Dothideomycetes</taxon>
        <taxon>Pleosporomycetidae</taxon>
        <taxon>Pleosporales</taxon>
        <taxon>Pleosporineae</taxon>
        <taxon>Didymellaceae</taxon>
        <taxon>Didymella</taxon>
    </lineage>
</organism>
<gene>
    <name evidence="2" type="ORF">M421DRAFT_217473</name>
</gene>
<feature type="region of interest" description="Disordered" evidence="1">
    <location>
        <begin position="1"/>
        <end position="69"/>
    </location>
</feature>
<evidence type="ECO:0000256" key="1">
    <source>
        <dbReference type="SAM" id="MobiDB-lite"/>
    </source>
</evidence>
<protein>
    <submittedName>
        <fullName evidence="2">Uncharacterized protein</fullName>
    </submittedName>
</protein>
<dbReference type="RefSeq" id="XP_033446743.1">
    <property type="nucleotide sequence ID" value="XM_033588284.1"/>
</dbReference>
<feature type="compositionally biased region" description="Polar residues" evidence="1">
    <location>
        <begin position="47"/>
        <end position="56"/>
    </location>
</feature>